<keyword evidence="6" id="KW-0342">GTP-binding</keyword>
<protein>
    <recommendedName>
        <fullName evidence="2">mannose-1-phosphate guanylyltransferase</fullName>
        <ecNumber evidence="2">2.7.7.13</ecNumber>
    </recommendedName>
</protein>
<dbReference type="InterPro" id="IPR005835">
    <property type="entry name" value="NTP_transferase_dom"/>
</dbReference>
<dbReference type="PANTHER" id="PTHR46390">
    <property type="entry name" value="MANNOSE-1-PHOSPHATE GUANYLYLTRANSFERASE"/>
    <property type="match status" value="1"/>
</dbReference>
<proteinExistence type="inferred from homology"/>
<dbReference type="Pfam" id="PF00483">
    <property type="entry name" value="NTP_transferase"/>
    <property type="match status" value="1"/>
</dbReference>
<evidence type="ECO:0000256" key="6">
    <source>
        <dbReference type="ARBA" id="ARBA00023134"/>
    </source>
</evidence>
<dbReference type="Proteomes" id="UP000199041">
    <property type="component" value="Unassembled WGS sequence"/>
</dbReference>
<evidence type="ECO:0000313" key="10">
    <source>
        <dbReference type="Proteomes" id="UP000199041"/>
    </source>
</evidence>
<evidence type="ECO:0000313" key="9">
    <source>
        <dbReference type="EMBL" id="SDZ86549.1"/>
    </source>
</evidence>
<accession>A0A1H3WHD6</accession>
<evidence type="ECO:0000256" key="3">
    <source>
        <dbReference type="ARBA" id="ARBA00022679"/>
    </source>
</evidence>
<keyword evidence="3 9" id="KW-0808">Transferase</keyword>
<keyword evidence="4 9" id="KW-0548">Nucleotidyltransferase</keyword>
<gene>
    <name evidence="9" type="ORF">SAMN05192529_10331</name>
</gene>
<dbReference type="GO" id="GO:0004475">
    <property type="term" value="F:mannose-1-phosphate guanylyltransferase (GTP) activity"/>
    <property type="evidence" value="ECO:0007669"/>
    <property type="project" value="UniProtKB-EC"/>
</dbReference>
<dbReference type="AlphaFoldDB" id="A0A1H3WHD6"/>
<evidence type="ECO:0000259" key="8">
    <source>
        <dbReference type="Pfam" id="PF00483"/>
    </source>
</evidence>
<dbReference type="EC" id="2.7.7.13" evidence="2"/>
<dbReference type="EMBL" id="FNQY01000003">
    <property type="protein sequence ID" value="SDZ86549.1"/>
    <property type="molecule type" value="Genomic_DNA"/>
</dbReference>
<evidence type="ECO:0000256" key="7">
    <source>
        <dbReference type="ARBA" id="ARBA00047343"/>
    </source>
</evidence>
<evidence type="ECO:0000256" key="5">
    <source>
        <dbReference type="ARBA" id="ARBA00022741"/>
    </source>
</evidence>
<keyword evidence="10" id="KW-1185">Reference proteome</keyword>
<name>A0A1H3WHD6_9BACT</name>
<dbReference type="InterPro" id="IPR051161">
    <property type="entry name" value="Mannose-6P_isomerase_type2"/>
</dbReference>
<dbReference type="SUPFAM" id="SSF159283">
    <property type="entry name" value="Guanosine diphospho-D-mannose pyrophosphorylase/mannose-6-phosphate isomerase linker domain"/>
    <property type="match status" value="1"/>
</dbReference>
<dbReference type="InterPro" id="IPR029044">
    <property type="entry name" value="Nucleotide-diphossugar_trans"/>
</dbReference>
<sequence>MAGGIGSRFWPSSRQAKPKQFIDILGTGQSLMQMTWDRARRFSEPQQILVLTNARYQDLVAEHLPGLDSANILTEPSRNNTAPCIAYAAFKLYQKDPNAIMIILPSDHLILKEEAYYQKIQIAVDFVAHNQSLLTLGIQPTRPDTGYGYIQFEPETGKHSDSGVLKVQSFKEKPDLATAESYLESGQYLWNAGIFIWKAKDVIEGFKQYQPDLYALFAKGMADYNTDRESAFIDAHYKNAPKISIDYALMEKANNVYTVPADIGWSDLGTWASLWDVKQKDDQQNVLISDKNILLTQSSGCIISKDSEKLAVIDSLEDYIVIDHKDVLLIYPKSKEQEIKHIIAQLEQQGEANRYL</sequence>
<dbReference type="PANTHER" id="PTHR46390:SF1">
    <property type="entry name" value="MANNOSE-1-PHOSPHATE GUANYLYLTRANSFERASE"/>
    <property type="match status" value="1"/>
</dbReference>
<keyword evidence="5" id="KW-0547">Nucleotide-binding</keyword>
<dbReference type="SUPFAM" id="SSF53448">
    <property type="entry name" value="Nucleotide-diphospho-sugar transferases"/>
    <property type="match status" value="1"/>
</dbReference>
<feature type="domain" description="Nucleotidyl transferase" evidence="8">
    <location>
        <begin position="1"/>
        <end position="283"/>
    </location>
</feature>
<organism evidence="9 10">
    <name type="scientific">Arachidicoccus rhizosphaerae</name>
    <dbReference type="NCBI Taxonomy" id="551991"/>
    <lineage>
        <taxon>Bacteria</taxon>
        <taxon>Pseudomonadati</taxon>
        <taxon>Bacteroidota</taxon>
        <taxon>Chitinophagia</taxon>
        <taxon>Chitinophagales</taxon>
        <taxon>Chitinophagaceae</taxon>
        <taxon>Arachidicoccus</taxon>
    </lineage>
</organism>
<dbReference type="InterPro" id="IPR049577">
    <property type="entry name" value="GMPP_N"/>
</dbReference>
<dbReference type="CDD" id="cd02509">
    <property type="entry name" value="GDP-M1P_Guanylyltransferase"/>
    <property type="match status" value="1"/>
</dbReference>
<comment type="similarity">
    <text evidence="1">Belongs to the mannose-6-phosphate isomerase type 2 family.</text>
</comment>
<dbReference type="STRING" id="551991.SAMN05192529_10331"/>
<reference evidence="9 10" key="1">
    <citation type="submission" date="2016-10" db="EMBL/GenBank/DDBJ databases">
        <authorList>
            <person name="de Groot N.N."/>
        </authorList>
    </citation>
    <scope>NUCLEOTIDE SEQUENCE [LARGE SCALE GENOMIC DNA]</scope>
    <source>
        <strain evidence="9 10">Vu-144</strain>
    </source>
</reference>
<dbReference type="GO" id="GO:0009298">
    <property type="term" value="P:GDP-mannose biosynthetic process"/>
    <property type="evidence" value="ECO:0007669"/>
    <property type="project" value="TreeGrafter"/>
</dbReference>
<dbReference type="GO" id="GO:0005525">
    <property type="term" value="F:GTP binding"/>
    <property type="evidence" value="ECO:0007669"/>
    <property type="project" value="UniProtKB-KW"/>
</dbReference>
<comment type="catalytic activity">
    <reaction evidence="7">
        <text>alpha-D-mannose 1-phosphate + GTP + H(+) = GDP-alpha-D-mannose + diphosphate</text>
        <dbReference type="Rhea" id="RHEA:15229"/>
        <dbReference type="ChEBI" id="CHEBI:15378"/>
        <dbReference type="ChEBI" id="CHEBI:33019"/>
        <dbReference type="ChEBI" id="CHEBI:37565"/>
        <dbReference type="ChEBI" id="CHEBI:57527"/>
        <dbReference type="ChEBI" id="CHEBI:58409"/>
        <dbReference type="EC" id="2.7.7.13"/>
    </reaction>
</comment>
<evidence type="ECO:0000256" key="2">
    <source>
        <dbReference type="ARBA" id="ARBA00012387"/>
    </source>
</evidence>
<dbReference type="Gene3D" id="3.90.550.10">
    <property type="entry name" value="Spore Coat Polysaccharide Biosynthesis Protein SpsA, Chain A"/>
    <property type="match status" value="1"/>
</dbReference>
<evidence type="ECO:0000256" key="1">
    <source>
        <dbReference type="ARBA" id="ARBA00006115"/>
    </source>
</evidence>
<evidence type="ECO:0000256" key="4">
    <source>
        <dbReference type="ARBA" id="ARBA00022695"/>
    </source>
</evidence>
<dbReference type="FunFam" id="3.90.550.10:FF:000046">
    <property type="entry name" value="Mannose-1-phosphate guanylyltransferase (GDP)"/>
    <property type="match status" value="1"/>
</dbReference>